<dbReference type="EMBL" id="BSOK01000002">
    <property type="protein sequence ID" value="GLR27801.1"/>
    <property type="molecule type" value="Genomic_DNA"/>
</dbReference>
<dbReference type="EMBL" id="FNAL01000034">
    <property type="protein sequence ID" value="SDE16960.1"/>
    <property type="molecule type" value="Genomic_DNA"/>
</dbReference>
<gene>
    <name evidence="2" type="ORF">GCM10007915_00390</name>
    <name evidence="3" type="ORF">GCM10007915_11990</name>
    <name evidence="4" type="ORF">SAMN05660405_02563</name>
</gene>
<organism evidence="4 5">
    <name type="scientific">Psychrobacter pacificensis</name>
    <dbReference type="NCBI Taxonomy" id="112002"/>
    <lineage>
        <taxon>Bacteria</taxon>
        <taxon>Pseudomonadati</taxon>
        <taxon>Pseudomonadota</taxon>
        <taxon>Gammaproteobacteria</taxon>
        <taxon>Moraxellales</taxon>
        <taxon>Moraxellaceae</taxon>
        <taxon>Psychrobacter</taxon>
    </lineage>
</organism>
<protein>
    <submittedName>
        <fullName evidence="4">Uncharacterized protein</fullName>
    </submittedName>
</protein>
<evidence type="ECO:0000313" key="2">
    <source>
        <dbReference type="EMBL" id="GLR27801.1"/>
    </source>
</evidence>
<feature type="compositionally biased region" description="Basic and acidic residues" evidence="1">
    <location>
        <begin position="1"/>
        <end position="13"/>
    </location>
</feature>
<reference evidence="2" key="1">
    <citation type="journal article" date="2014" name="Int. J. Syst. Evol. Microbiol.">
        <title>Complete genome of a new Firmicutes species belonging to the dominant human colonic microbiota ('Ruminococcus bicirculans') reveals two chromosomes and a selective capacity to utilize plant glucans.</title>
        <authorList>
            <consortium name="NISC Comparative Sequencing Program"/>
            <person name="Wegmann U."/>
            <person name="Louis P."/>
            <person name="Goesmann A."/>
            <person name="Henrissat B."/>
            <person name="Duncan S.H."/>
            <person name="Flint H.J."/>
        </authorList>
    </citation>
    <scope>NUCLEOTIDE SEQUENCE</scope>
    <source>
        <strain evidence="2">NBRC 103191</strain>
    </source>
</reference>
<dbReference type="Proteomes" id="UP000198501">
    <property type="component" value="Unassembled WGS sequence"/>
</dbReference>
<evidence type="ECO:0000313" key="3">
    <source>
        <dbReference type="EMBL" id="GLR28961.1"/>
    </source>
</evidence>
<name>A0A1G7AQI6_9GAMM</name>
<sequence length="65" mass="7798">MYKNDKQANKSDKSNSGIPENFLPSFLSEFSDRWKRFDKEFDEMDERIKERKKLNGKATNHEIDL</sequence>
<dbReference type="AlphaFoldDB" id="A0A1G7AQI6"/>
<reference evidence="2" key="4">
    <citation type="submission" date="2023-01" db="EMBL/GenBank/DDBJ databases">
        <title>Draft genome sequence of Psychrobacter pacificensis strain NBRC 103191.</title>
        <authorList>
            <person name="Sun Q."/>
            <person name="Mori K."/>
        </authorList>
    </citation>
    <scope>NUCLEOTIDE SEQUENCE</scope>
    <source>
        <strain evidence="2">NBRC 103191</strain>
    </source>
</reference>
<dbReference type="Proteomes" id="UP001156645">
    <property type="component" value="Unassembled WGS sequence"/>
</dbReference>
<evidence type="ECO:0000256" key="1">
    <source>
        <dbReference type="SAM" id="MobiDB-lite"/>
    </source>
</evidence>
<proteinExistence type="predicted"/>
<evidence type="ECO:0000313" key="5">
    <source>
        <dbReference type="Proteomes" id="UP000198501"/>
    </source>
</evidence>
<reference evidence="6" key="3">
    <citation type="journal article" date="2019" name="Int. J. Syst. Evol. Microbiol.">
        <title>The Global Catalogue of Microorganisms (GCM) 10K type strain sequencing project: providing services to taxonomists for standard genome sequencing and annotation.</title>
        <authorList>
            <consortium name="The Broad Institute Genomics Platform"/>
            <consortium name="The Broad Institute Genome Sequencing Center for Infectious Disease"/>
            <person name="Wu L."/>
            <person name="Ma J."/>
        </authorList>
    </citation>
    <scope>NUCLEOTIDE SEQUENCE [LARGE SCALE GENOMIC DNA]</scope>
    <source>
        <strain evidence="6">NBRC 103191</strain>
    </source>
</reference>
<evidence type="ECO:0000313" key="6">
    <source>
        <dbReference type="Proteomes" id="UP001156645"/>
    </source>
</evidence>
<dbReference type="RefSeq" id="WP_075106277.1">
    <property type="nucleotide sequence ID" value="NZ_BSOK01000002.1"/>
</dbReference>
<feature type="region of interest" description="Disordered" evidence="1">
    <location>
        <begin position="1"/>
        <end position="23"/>
    </location>
</feature>
<dbReference type="EMBL" id="BSOK01000020">
    <property type="protein sequence ID" value="GLR28961.1"/>
    <property type="molecule type" value="Genomic_DNA"/>
</dbReference>
<accession>A0A1G7AQI6</accession>
<reference evidence="4 5" key="2">
    <citation type="submission" date="2016-10" db="EMBL/GenBank/DDBJ databases">
        <authorList>
            <person name="de Groot N.N."/>
        </authorList>
    </citation>
    <scope>NUCLEOTIDE SEQUENCE [LARGE SCALE GENOMIC DNA]</scope>
    <source>
        <strain evidence="4 5">DSM 23406</strain>
    </source>
</reference>
<keyword evidence="6" id="KW-1185">Reference proteome</keyword>
<evidence type="ECO:0000313" key="4">
    <source>
        <dbReference type="EMBL" id="SDE16960.1"/>
    </source>
</evidence>